<keyword evidence="3" id="KW-0813">Transport</keyword>
<dbReference type="GO" id="GO:0006999">
    <property type="term" value="P:nuclear pore organization"/>
    <property type="evidence" value="ECO:0007669"/>
    <property type="project" value="TreeGrafter"/>
</dbReference>
<evidence type="ECO:0000256" key="3">
    <source>
        <dbReference type="ARBA" id="ARBA00022448"/>
    </source>
</evidence>
<dbReference type="GO" id="GO:0017056">
    <property type="term" value="F:structural constituent of nuclear pore"/>
    <property type="evidence" value="ECO:0007669"/>
    <property type="project" value="TreeGrafter"/>
</dbReference>
<comment type="caution">
    <text evidence="5">The sequence shown here is derived from an EMBL/GenBank/DDBJ whole genome shotgun (WGS) entry which is preliminary data.</text>
</comment>
<evidence type="ECO:0000256" key="2">
    <source>
        <dbReference type="ARBA" id="ARBA00005892"/>
    </source>
</evidence>
<dbReference type="Pfam" id="PF11894">
    <property type="entry name" value="Nup192"/>
    <property type="match status" value="1"/>
</dbReference>
<proteinExistence type="inferred from homology"/>
<dbReference type="STRING" id="5098.A0A507QZ84"/>
<accession>A0A507QZ84</accession>
<keyword evidence="6" id="KW-1185">Reference proteome</keyword>
<name>A0A507QZ84_MONPU</name>
<protein>
    <submittedName>
        <fullName evidence="5">Uncharacterized protein</fullName>
    </submittedName>
</protein>
<keyword evidence="4" id="KW-0539">Nucleus</keyword>
<evidence type="ECO:0000256" key="1">
    <source>
        <dbReference type="ARBA" id="ARBA00004123"/>
    </source>
</evidence>
<organism evidence="5 6">
    <name type="scientific">Monascus purpureus</name>
    <name type="common">Red mold</name>
    <name type="synonym">Monascus anka</name>
    <dbReference type="NCBI Taxonomy" id="5098"/>
    <lineage>
        <taxon>Eukaryota</taxon>
        <taxon>Fungi</taxon>
        <taxon>Dikarya</taxon>
        <taxon>Ascomycota</taxon>
        <taxon>Pezizomycotina</taxon>
        <taxon>Eurotiomycetes</taxon>
        <taxon>Eurotiomycetidae</taxon>
        <taxon>Eurotiales</taxon>
        <taxon>Aspergillaceae</taxon>
        <taxon>Monascus</taxon>
    </lineage>
</organism>
<dbReference type="PANTHER" id="PTHR31344:SF0">
    <property type="entry name" value="NUCLEAR PORE COMPLEX PROTEIN NUP205"/>
    <property type="match status" value="1"/>
</dbReference>
<dbReference type="Proteomes" id="UP000319663">
    <property type="component" value="Unassembled WGS sequence"/>
</dbReference>
<dbReference type="PANTHER" id="PTHR31344">
    <property type="entry name" value="NUCLEAR PORE COMPLEX PROTEIN NUP205"/>
    <property type="match status" value="1"/>
</dbReference>
<comment type="similarity">
    <text evidence="2">Belongs to the NUP186/NUP192/NUP205 family.</text>
</comment>
<dbReference type="EMBL" id="VIFY01000021">
    <property type="protein sequence ID" value="TQB75332.1"/>
    <property type="molecule type" value="Genomic_DNA"/>
</dbReference>
<evidence type="ECO:0000313" key="6">
    <source>
        <dbReference type="Proteomes" id="UP000319663"/>
    </source>
</evidence>
<dbReference type="InterPro" id="IPR021827">
    <property type="entry name" value="Nup186/Nup192/Nup205"/>
</dbReference>
<gene>
    <name evidence="5" type="ORF">MPDQ_003309</name>
</gene>
<dbReference type="GO" id="GO:0044611">
    <property type="term" value="C:nuclear pore inner ring"/>
    <property type="evidence" value="ECO:0007669"/>
    <property type="project" value="TreeGrafter"/>
</dbReference>
<evidence type="ECO:0000256" key="4">
    <source>
        <dbReference type="ARBA" id="ARBA00023242"/>
    </source>
</evidence>
<sequence length="1665" mass="185873">MEDRYLSDGLRGLYQDLSSLSSQPLQNVDRLCLELETQIEDFKRLLDKPTKNNASRQAVLSGKITIAQVEYAINEDFKEGTLQLADALDLDELEAASLFMAAQEDAQQLDRPPLITAIMSFHKRRGFLLECLRLIFQESLEVERDATQPIMQETLAYILDIKTGPVRNASKFTRKCMDSLVDIEKWLLLLGEQVQKASIVGQDEDPDVLEAIDFQRTSLEQQHESLGAILCYLFKGPYTSHDDLRHFLDHMRKLDRFDALLVHYIPAVVSSFVQHGSPEGSSSHKEARSLHPIITASRESQSWGLPNFHAAITVFWLAVYSGWYFEAGPSSPAADLEKEAEERTKMFLSALDDGGLDFILAICSGVNNEEWRDPARSELVALLLKESATLTIEPGACSLHMKRLLMESFESFTESCVANMPDAVRMLKSEEDLQRLDHLTALRDGLTSNLHRGLVEARTHLESFLIIIAFAFEGRQDAAQEFWADHDSNLYGFLQWASKRQTVPRVSAFCEVLCSISEGEENANSAHRFLSEEDKFISSRFRRSTSMNWTQMFAELKLYALKVTEKPVISQGVLHVRKSEPSEMIEPESPVMLSCYLRLMGHLCGQSVAVRNWMLHHPTFNLVGTLLTLCSGLIPTHLRATAFTCLTALMQERTSQHGHEMWLSIDQWISGGAMSAAGLTKVPIVSNPPVWHEQQALQKIGESFDQTNAFVDLIHTLVSPAIDSVSPSLPFPESLGASYRNPGIDPYIDFVLGQGLCRKSLDLSEHQARLLTYNCLSFVVTCLRSFNENFVTVFSQPSGPSSKSTFKPAGLPVYVRLHPFARVAEWLFNEEVIKAIFAAAHQEVSEVARASADSILVLSLLRSIQVIDLFMDLQSTYSNIVRPLIKSSASSGRNNVANSALAFFEDSILTNLDIVPRLCLYCGTGHEQLTLASVTLLEKLSSSRRLNRMTPLDLSKWQSSNKIVEVLSTEVEVDRVSRPLISQMQPDLRELELGSESAGYVIRQSILELLNSCLSTIRDRPNVAHLLLGFTYVGNTLDVSQDGLFANRMSLLHAIIEFLQNYPDQMEDNILLLMVRLKRMALEVLRHLWSSKLSSYFALSEMRANRFLFTSISSQPIVGPNSLWDGFSIMDEQFWVSPSAAGLAEFLLYRSHLYDYAATEIRAAAKLGSPTLQSQILSTLFGSTALETGETILNPTIFDLFDFADLDVRRQFSMPELTFLNNLEIDLCARPQADGSLILYNINEAEGLIEVRKGGLQGAGQLRPQDEESFEAESIKLKAFLVAVNNSRTVNLNRFLALRSWAELITTVVTCSDLDGGRRSTFILHSIQLILPKLEVAIAEDSLEAIELARLAETLVNKLGPTSKAPSSQSGDVIYEKLYQLFQICIRGVVVATANTGLRETLYNICSYYVARITSSPDAHESTRLHSQQVIKTGGPPLIEAICDDAYTGQETCRVSALLLLNLLAVLDRHDESILAELISQSNYLNLFLEAVRTLPVELRNAQASDTPLLLSYYGALLSLLQRLCETKGGAIYVLRAGLFEAVRDSKLFAADPDIGIDIDNPDALRKYYDLLLSVIRVIVTVVFVRGLQNEQMLQQARAFLTENRSSMVGIFKRFAKIGGGGATPEINETLDGLAKSYVALVTATGFLEFEDSDMKQKPRLDFFS</sequence>
<reference evidence="5 6" key="1">
    <citation type="submission" date="2019-06" db="EMBL/GenBank/DDBJ databases">
        <title>Wine fermentation using esterase from Monascus purpureus.</title>
        <authorList>
            <person name="Geng C."/>
            <person name="Zhang Y."/>
        </authorList>
    </citation>
    <scope>NUCLEOTIDE SEQUENCE [LARGE SCALE GENOMIC DNA]</scope>
    <source>
        <strain evidence="5">HQ1</strain>
    </source>
</reference>
<comment type="subcellular location">
    <subcellularLocation>
        <location evidence="1">Nucleus</location>
    </subcellularLocation>
</comment>
<evidence type="ECO:0000313" key="5">
    <source>
        <dbReference type="EMBL" id="TQB75332.1"/>
    </source>
</evidence>